<name>D8UJ85_VOLCA</name>
<dbReference type="Proteomes" id="UP000001058">
    <property type="component" value="Unassembled WGS sequence"/>
</dbReference>
<accession>D8UJ85</accession>
<dbReference type="GeneID" id="9628180"/>
<feature type="compositionally biased region" description="Gly residues" evidence="1">
    <location>
        <begin position="29"/>
        <end position="43"/>
    </location>
</feature>
<dbReference type="InParanoid" id="D8UJ85"/>
<dbReference type="AlphaFoldDB" id="D8UJ85"/>
<feature type="compositionally biased region" description="Gly residues" evidence="1">
    <location>
        <begin position="51"/>
        <end position="67"/>
    </location>
</feature>
<sequence>MKPQYMGDVQEAPQQLAGQHKAVEPGQGDSNGDGGSGTGGGGHSDIMHCGGDSGSGSGSGSRVGGKVLGKRRTAGGAHSDHEGQGRGSSGGDGQEKKQRHRVADEDCQQQQDQEQAQEHQLEGQELQHRHLHRQQQQQERKAMEEAECSGRGPQLWGGIINGRPVGPSQFYLNDEMLGTSLRPRLLTSVLAVGGGPIAVQELDYAAKRNVPWTYIRCRGRNVTPGNEYGPVDDWVRQQRQQKSHETGGEEDEEQPPPPQQRQQPSETKRA</sequence>
<dbReference type="OrthoDB" id="540596at2759"/>
<dbReference type="KEGG" id="vcn:VOLCADRAFT_100028"/>
<feature type="region of interest" description="Disordered" evidence="1">
    <location>
        <begin position="219"/>
        <end position="270"/>
    </location>
</feature>
<evidence type="ECO:0000313" key="3">
    <source>
        <dbReference type="Proteomes" id="UP000001058"/>
    </source>
</evidence>
<evidence type="ECO:0000313" key="2">
    <source>
        <dbReference type="EMBL" id="EFJ40241.1"/>
    </source>
</evidence>
<feature type="region of interest" description="Disordered" evidence="1">
    <location>
        <begin position="1"/>
        <end position="150"/>
    </location>
</feature>
<keyword evidence="3" id="KW-1185">Reference proteome</keyword>
<dbReference type="RefSeq" id="XP_002958721.1">
    <property type="nucleotide sequence ID" value="XM_002958675.1"/>
</dbReference>
<reference evidence="2 3" key="1">
    <citation type="journal article" date="2010" name="Science">
        <title>Genomic analysis of organismal complexity in the multicellular green alga Volvox carteri.</title>
        <authorList>
            <person name="Prochnik S.E."/>
            <person name="Umen J."/>
            <person name="Nedelcu A.M."/>
            <person name="Hallmann A."/>
            <person name="Miller S.M."/>
            <person name="Nishii I."/>
            <person name="Ferris P."/>
            <person name="Kuo A."/>
            <person name="Mitros T."/>
            <person name="Fritz-Laylin L.K."/>
            <person name="Hellsten U."/>
            <person name="Chapman J."/>
            <person name="Simakov O."/>
            <person name="Rensing S.A."/>
            <person name="Terry A."/>
            <person name="Pangilinan J."/>
            <person name="Kapitonov V."/>
            <person name="Jurka J."/>
            <person name="Salamov A."/>
            <person name="Shapiro H."/>
            <person name="Schmutz J."/>
            <person name="Grimwood J."/>
            <person name="Lindquist E."/>
            <person name="Lucas S."/>
            <person name="Grigoriev I.V."/>
            <person name="Schmitt R."/>
            <person name="Kirk D."/>
            <person name="Rokhsar D.S."/>
        </authorList>
    </citation>
    <scope>NUCLEOTIDE SEQUENCE [LARGE SCALE GENOMIC DNA]</scope>
    <source>
        <strain evidence="3">f. Nagariensis / Eve</strain>
    </source>
</reference>
<evidence type="ECO:0000256" key="1">
    <source>
        <dbReference type="SAM" id="MobiDB-lite"/>
    </source>
</evidence>
<feature type="compositionally biased region" description="Low complexity" evidence="1">
    <location>
        <begin position="260"/>
        <end position="270"/>
    </location>
</feature>
<organism evidence="3">
    <name type="scientific">Volvox carteri f. nagariensis</name>
    <dbReference type="NCBI Taxonomy" id="3068"/>
    <lineage>
        <taxon>Eukaryota</taxon>
        <taxon>Viridiplantae</taxon>
        <taxon>Chlorophyta</taxon>
        <taxon>core chlorophytes</taxon>
        <taxon>Chlorophyceae</taxon>
        <taxon>CS clade</taxon>
        <taxon>Chlamydomonadales</taxon>
        <taxon>Volvocaceae</taxon>
        <taxon>Volvox</taxon>
    </lineage>
</organism>
<dbReference type="EMBL" id="GL378423">
    <property type="protein sequence ID" value="EFJ40241.1"/>
    <property type="molecule type" value="Genomic_DNA"/>
</dbReference>
<protein>
    <submittedName>
        <fullName evidence="2">Uncharacterized protein</fullName>
    </submittedName>
</protein>
<feature type="compositionally biased region" description="Basic and acidic residues" evidence="1">
    <location>
        <begin position="93"/>
        <end position="104"/>
    </location>
</feature>
<feature type="compositionally biased region" description="Basic and acidic residues" evidence="1">
    <location>
        <begin position="116"/>
        <end position="128"/>
    </location>
</feature>
<gene>
    <name evidence="2" type="ORF">VOLCADRAFT_100028</name>
</gene>
<proteinExistence type="predicted"/>
<dbReference type="eggNOG" id="ENOG502QTV0">
    <property type="taxonomic scope" value="Eukaryota"/>
</dbReference>